<keyword evidence="4" id="KW-1185">Reference proteome</keyword>
<dbReference type="Pfam" id="PF01464">
    <property type="entry name" value="SLT"/>
    <property type="match status" value="1"/>
</dbReference>
<reference evidence="3 4" key="1">
    <citation type="submission" date="2019-03" db="EMBL/GenBank/DDBJ databases">
        <title>Genomic Encyclopedia of Type Strains, Phase IV (KMG-IV): sequencing the most valuable type-strain genomes for metagenomic binning, comparative biology and taxonomic classification.</title>
        <authorList>
            <person name="Goeker M."/>
        </authorList>
    </citation>
    <scope>NUCLEOTIDE SEQUENCE [LARGE SCALE GENOMIC DNA]</scope>
    <source>
        <strain evidence="3 4">DSM 45765</strain>
    </source>
</reference>
<evidence type="ECO:0000259" key="2">
    <source>
        <dbReference type="Pfam" id="PF01464"/>
    </source>
</evidence>
<sequence length="171" mass="17853">MARPRTSRKRLLAILLGALGLAALEPLRASVGAPAPTASPVADIPAEYVGWYRQAAGTCPDLDWALLAAIGKVETNHGRAELPGVSSGTNYAGAGGPMQFLAPTFAEVRSKHPEVGSDLYDPATAIPAAAHYLCDSGLAVGDEYGAIFTYNRADWYVAKVRAQAAAYRAAP</sequence>
<feature type="chain" id="PRO_5020262240" evidence="1">
    <location>
        <begin position="30"/>
        <end position="171"/>
    </location>
</feature>
<dbReference type="InterPro" id="IPR023346">
    <property type="entry name" value="Lysozyme-like_dom_sf"/>
</dbReference>
<evidence type="ECO:0000313" key="4">
    <source>
        <dbReference type="Proteomes" id="UP000294911"/>
    </source>
</evidence>
<feature type="signal peptide" evidence="1">
    <location>
        <begin position="1"/>
        <end position="29"/>
    </location>
</feature>
<proteinExistence type="predicted"/>
<dbReference type="SUPFAM" id="SSF53955">
    <property type="entry name" value="Lysozyme-like"/>
    <property type="match status" value="1"/>
</dbReference>
<evidence type="ECO:0000256" key="1">
    <source>
        <dbReference type="SAM" id="SignalP"/>
    </source>
</evidence>
<dbReference type="EMBL" id="SLXQ01000044">
    <property type="protein sequence ID" value="TCP38693.1"/>
    <property type="molecule type" value="Genomic_DNA"/>
</dbReference>
<dbReference type="OrthoDB" id="5244330at2"/>
<comment type="caution">
    <text evidence="3">The sequence shown here is derived from an EMBL/GenBank/DDBJ whole genome shotgun (WGS) entry which is preliminary data.</text>
</comment>
<feature type="domain" description="Transglycosylase SLT" evidence="2">
    <location>
        <begin position="56"/>
        <end position="165"/>
    </location>
</feature>
<accession>A0A4R2PRZ9</accession>
<gene>
    <name evidence="3" type="ORF">EV191_1443</name>
</gene>
<dbReference type="AlphaFoldDB" id="A0A4R2PRZ9"/>
<dbReference type="Gene3D" id="1.10.530.10">
    <property type="match status" value="1"/>
</dbReference>
<protein>
    <submittedName>
        <fullName evidence="3">Transglycosylase-like protein with SLT domain</fullName>
    </submittedName>
</protein>
<organism evidence="3 4">
    <name type="scientific">Tamaricihabitans halophyticus</name>
    <dbReference type="NCBI Taxonomy" id="1262583"/>
    <lineage>
        <taxon>Bacteria</taxon>
        <taxon>Bacillati</taxon>
        <taxon>Actinomycetota</taxon>
        <taxon>Actinomycetes</taxon>
        <taxon>Pseudonocardiales</taxon>
        <taxon>Pseudonocardiaceae</taxon>
        <taxon>Tamaricihabitans</taxon>
    </lineage>
</organism>
<name>A0A4R2PRZ9_9PSEU</name>
<evidence type="ECO:0000313" key="3">
    <source>
        <dbReference type="EMBL" id="TCP38693.1"/>
    </source>
</evidence>
<dbReference type="Proteomes" id="UP000294911">
    <property type="component" value="Unassembled WGS sequence"/>
</dbReference>
<keyword evidence="1" id="KW-0732">Signal</keyword>
<dbReference type="InterPro" id="IPR008258">
    <property type="entry name" value="Transglycosylase_SLT_dom_1"/>
</dbReference>
<dbReference type="RefSeq" id="WP_132881504.1">
    <property type="nucleotide sequence ID" value="NZ_SLXQ01000044.1"/>
</dbReference>